<comment type="function">
    <text evidence="7">Catalyzes the ATP-dependent translocation of sphingoid long-chain bases (LCBs) from the cytoplasmic site toward the extracytoplasmic side of the membrane (flip-flop). Involved in the establishment of the functional lipid asymmetry of the plasma membrane. Regulates intracellular levels of LCBs, sphingolipid precursors that are growth inhibitory at increased levels.</text>
</comment>
<gene>
    <name evidence="11" type="primary">RSB1_10</name>
    <name evidence="11" type="ORF">Cantr_05528</name>
</gene>
<evidence type="ECO:0000256" key="5">
    <source>
        <dbReference type="ARBA" id="ARBA00023055"/>
    </source>
</evidence>
<accession>A0A367XQA6</accession>
<evidence type="ECO:0000256" key="1">
    <source>
        <dbReference type="ARBA" id="ARBA00004651"/>
    </source>
</evidence>
<feature type="region of interest" description="Disordered" evidence="9">
    <location>
        <begin position="409"/>
        <end position="563"/>
    </location>
</feature>
<dbReference type="GO" id="GO:0000324">
    <property type="term" value="C:fungal-type vacuole"/>
    <property type="evidence" value="ECO:0007669"/>
    <property type="project" value="TreeGrafter"/>
</dbReference>
<feature type="compositionally biased region" description="Basic and acidic residues" evidence="9">
    <location>
        <begin position="416"/>
        <end position="430"/>
    </location>
</feature>
<evidence type="ECO:0000313" key="12">
    <source>
        <dbReference type="Proteomes" id="UP000253472"/>
    </source>
</evidence>
<dbReference type="GO" id="GO:0005886">
    <property type="term" value="C:plasma membrane"/>
    <property type="evidence" value="ECO:0007669"/>
    <property type="project" value="UniProtKB-SubCell"/>
</dbReference>
<evidence type="ECO:0000256" key="2">
    <source>
        <dbReference type="ARBA" id="ARBA00009969"/>
    </source>
</evidence>
<name>A0A367XQA6_9ASCO</name>
<comment type="subcellular location">
    <subcellularLocation>
        <location evidence="1">Cell membrane</location>
        <topology evidence="1">Multi-pass membrane protein</topology>
    </subcellularLocation>
</comment>
<evidence type="ECO:0000256" key="3">
    <source>
        <dbReference type="ARBA" id="ARBA00022692"/>
    </source>
</evidence>
<keyword evidence="5" id="KW-0445">Lipid transport</keyword>
<dbReference type="PANTHER" id="PTHR31465:SF9">
    <property type="entry name" value="SPHINGOID LONG-CHAIN BASE TRANSPORTER RSB1"/>
    <property type="match status" value="1"/>
</dbReference>
<feature type="transmembrane region" description="Helical" evidence="10">
    <location>
        <begin position="222"/>
        <end position="244"/>
    </location>
</feature>
<keyword evidence="6 10" id="KW-0472">Membrane</keyword>
<organism evidence="11 12">
    <name type="scientific">Candida viswanathii</name>
    <dbReference type="NCBI Taxonomy" id="5486"/>
    <lineage>
        <taxon>Eukaryota</taxon>
        <taxon>Fungi</taxon>
        <taxon>Dikarya</taxon>
        <taxon>Ascomycota</taxon>
        <taxon>Saccharomycotina</taxon>
        <taxon>Pichiomycetes</taxon>
        <taxon>Debaryomycetaceae</taxon>
        <taxon>Candida/Lodderomyces clade</taxon>
        <taxon>Candida</taxon>
    </lineage>
</organism>
<dbReference type="GO" id="GO:0006869">
    <property type="term" value="P:lipid transport"/>
    <property type="evidence" value="ECO:0007669"/>
    <property type="project" value="UniProtKB-KW"/>
</dbReference>
<evidence type="ECO:0000313" key="11">
    <source>
        <dbReference type="EMBL" id="RCK55804.1"/>
    </source>
</evidence>
<feature type="transmembrane region" description="Helical" evidence="10">
    <location>
        <begin position="177"/>
        <end position="202"/>
    </location>
</feature>
<feature type="compositionally biased region" description="Polar residues" evidence="9">
    <location>
        <begin position="544"/>
        <end position="555"/>
    </location>
</feature>
<dbReference type="STRING" id="5486.A0A367XQA6"/>
<protein>
    <recommendedName>
        <fullName evidence="8">Sphingoid long-chain base transporter RSB1</fullName>
    </recommendedName>
</protein>
<keyword evidence="3 10" id="KW-0812">Transmembrane</keyword>
<sequence>MDATSLLNQYLPTWTPASIPTTTTYLSTIDPTATAGLALTLLELQNEILTQTNTISLYFLSKKARGAAASITLLNDQRFLATATATQDFPRVTAEMVNATLNLRSLEWSNNLYAMNLSVPFNALFTVLFGLCLVAYVVLGWYTQVRYFTVCLVCGTVLEMIGYLARTLAHYSWSDPNLFLCQIITLTVAPAFIMAGIYYLLAQLIVITGDAYSVLRPRWFCYIFIVCDVVSLLVQAAGGATAAISLRMFKNTQAGTYVMVGGIAFQVVSMTFFLILLFDFIHRSYFKAHPALRFSMGSFLRLLFNTKSSRTLRAEYLEPSYAPRYAHVRARRWFNYMPLVILVSVVFIYVRCIYRVIELAEGWRGYLITHEEYIFALDALMALLTCVIYVLYHPGLVFGRGATRDISTKYTPKMSNRRDDEKQDREKEGVDVDGDDASSFDPKDWDINTLPRHQSRGQMPVRDAMKLESSPPSSRDWNASELTPNTVPISQKYSNPYLQPTRFSQTSATASVSPGPGSGPGYHENHRVNNSMSTSNTYTTTTNHQVDNNSDFEFNSSERYHYR</sequence>
<comment type="caution">
    <text evidence="11">The sequence shown here is derived from an EMBL/GenBank/DDBJ whole genome shotgun (WGS) entry which is preliminary data.</text>
</comment>
<evidence type="ECO:0000256" key="6">
    <source>
        <dbReference type="ARBA" id="ARBA00023136"/>
    </source>
</evidence>
<dbReference type="OrthoDB" id="3358017at2759"/>
<dbReference type="AlphaFoldDB" id="A0A367XQA6"/>
<reference evidence="11 12" key="1">
    <citation type="submission" date="2018-06" db="EMBL/GenBank/DDBJ databases">
        <title>Whole genome sequencing of Candida tropicalis (genome annotated by CSBL at Korea University).</title>
        <authorList>
            <person name="Ahn J."/>
        </authorList>
    </citation>
    <scope>NUCLEOTIDE SEQUENCE [LARGE SCALE GENOMIC DNA]</scope>
    <source>
        <strain evidence="11 12">ATCC 20962</strain>
    </source>
</reference>
<feature type="transmembrane region" description="Helical" evidence="10">
    <location>
        <begin position="373"/>
        <end position="392"/>
    </location>
</feature>
<dbReference type="Pfam" id="PF04479">
    <property type="entry name" value="RTA1"/>
    <property type="match status" value="1"/>
</dbReference>
<keyword evidence="12" id="KW-1185">Reference proteome</keyword>
<evidence type="ECO:0000256" key="7">
    <source>
        <dbReference type="ARBA" id="ARBA00037472"/>
    </source>
</evidence>
<dbReference type="InterPro" id="IPR007568">
    <property type="entry name" value="RTA1"/>
</dbReference>
<feature type="compositionally biased region" description="Polar residues" evidence="9">
    <location>
        <begin position="470"/>
        <end position="510"/>
    </location>
</feature>
<dbReference type="Proteomes" id="UP000253472">
    <property type="component" value="Unassembled WGS sequence"/>
</dbReference>
<evidence type="ECO:0000256" key="8">
    <source>
        <dbReference type="ARBA" id="ARBA00041117"/>
    </source>
</evidence>
<proteinExistence type="inferred from homology"/>
<comment type="similarity">
    <text evidence="2">Belongs to the lipid-translocating exporter (LTE) (TC 9.A.26.1) family.</text>
</comment>
<keyword evidence="5" id="KW-0813">Transport</keyword>
<feature type="transmembrane region" description="Helical" evidence="10">
    <location>
        <begin position="256"/>
        <end position="278"/>
    </location>
</feature>
<feature type="transmembrane region" description="Helical" evidence="10">
    <location>
        <begin position="145"/>
        <end position="165"/>
    </location>
</feature>
<evidence type="ECO:0000256" key="4">
    <source>
        <dbReference type="ARBA" id="ARBA00022989"/>
    </source>
</evidence>
<dbReference type="EMBL" id="QLNQ01000029">
    <property type="protein sequence ID" value="RCK55804.1"/>
    <property type="molecule type" value="Genomic_DNA"/>
</dbReference>
<evidence type="ECO:0000256" key="10">
    <source>
        <dbReference type="SAM" id="Phobius"/>
    </source>
</evidence>
<keyword evidence="4 10" id="KW-1133">Transmembrane helix</keyword>
<feature type="compositionally biased region" description="Low complexity" evidence="9">
    <location>
        <begin position="529"/>
        <end position="543"/>
    </location>
</feature>
<feature type="transmembrane region" description="Helical" evidence="10">
    <location>
        <begin position="333"/>
        <end position="357"/>
    </location>
</feature>
<evidence type="ECO:0000256" key="9">
    <source>
        <dbReference type="SAM" id="MobiDB-lite"/>
    </source>
</evidence>
<dbReference type="PANTHER" id="PTHR31465">
    <property type="entry name" value="PROTEIN RTA1-RELATED"/>
    <property type="match status" value="1"/>
</dbReference>
<feature type="transmembrane region" description="Helical" evidence="10">
    <location>
        <begin position="119"/>
        <end position="139"/>
    </location>
</feature>